<comment type="caution">
    <text evidence="2">The sequence shown here is derived from an EMBL/GenBank/DDBJ whole genome shotgun (WGS) entry which is preliminary data.</text>
</comment>
<dbReference type="RefSeq" id="WP_219532172.1">
    <property type="nucleotide sequence ID" value="NZ_JAHKRM010000013.1"/>
</dbReference>
<dbReference type="EMBL" id="JBHUCM010000047">
    <property type="protein sequence ID" value="MFD1545243.1"/>
    <property type="molecule type" value="Genomic_DNA"/>
</dbReference>
<proteinExistence type="predicted"/>
<feature type="region of interest" description="Disordered" evidence="1">
    <location>
        <begin position="91"/>
        <end position="114"/>
    </location>
</feature>
<keyword evidence="3" id="KW-1185">Reference proteome</keyword>
<organism evidence="2 3">
    <name type="scientific">Nonomuraea guangzhouensis</name>
    <dbReference type="NCBI Taxonomy" id="1291555"/>
    <lineage>
        <taxon>Bacteria</taxon>
        <taxon>Bacillati</taxon>
        <taxon>Actinomycetota</taxon>
        <taxon>Actinomycetes</taxon>
        <taxon>Streptosporangiales</taxon>
        <taxon>Streptosporangiaceae</taxon>
        <taxon>Nonomuraea</taxon>
    </lineage>
</organism>
<protein>
    <submittedName>
        <fullName evidence="2">Uncharacterized protein</fullName>
    </submittedName>
</protein>
<gene>
    <name evidence="2" type="ORF">ACFSJ0_49955</name>
</gene>
<dbReference type="Proteomes" id="UP001597097">
    <property type="component" value="Unassembled WGS sequence"/>
</dbReference>
<evidence type="ECO:0000313" key="3">
    <source>
        <dbReference type="Proteomes" id="UP001597097"/>
    </source>
</evidence>
<reference evidence="3" key="1">
    <citation type="journal article" date="2019" name="Int. J. Syst. Evol. Microbiol.">
        <title>The Global Catalogue of Microorganisms (GCM) 10K type strain sequencing project: providing services to taxonomists for standard genome sequencing and annotation.</title>
        <authorList>
            <consortium name="The Broad Institute Genomics Platform"/>
            <consortium name="The Broad Institute Genome Sequencing Center for Infectious Disease"/>
            <person name="Wu L."/>
            <person name="Ma J."/>
        </authorList>
    </citation>
    <scope>NUCLEOTIDE SEQUENCE [LARGE SCALE GENOMIC DNA]</scope>
    <source>
        <strain evidence="3">CGMCC 1.15399</strain>
    </source>
</reference>
<evidence type="ECO:0000313" key="2">
    <source>
        <dbReference type="EMBL" id="MFD1545243.1"/>
    </source>
</evidence>
<evidence type="ECO:0000256" key="1">
    <source>
        <dbReference type="SAM" id="MobiDB-lite"/>
    </source>
</evidence>
<name>A0ABW4GQW5_9ACTN</name>
<feature type="compositionally biased region" description="Acidic residues" evidence="1">
    <location>
        <begin position="93"/>
        <end position="108"/>
    </location>
</feature>
<accession>A0ABW4GQW5</accession>
<sequence length="114" mass="12418">MTPCMVSTGFFVLGRCGRAPVAACGQCGRPICDRHVVPGGVCPECAAAQGYSSPYDPLWTSGFRRHHYYSTSSTYSDPGWYGSFDDYDRGAFDPEDQGDFGDFGDGDDRDFVDS</sequence>